<dbReference type="OrthoDB" id="9810250at2"/>
<dbReference type="InterPro" id="IPR001647">
    <property type="entry name" value="HTH_TetR"/>
</dbReference>
<dbReference type="SUPFAM" id="SSF48498">
    <property type="entry name" value="Tetracyclin repressor-like, C-terminal domain"/>
    <property type="match status" value="1"/>
</dbReference>
<dbReference type="InterPro" id="IPR036271">
    <property type="entry name" value="Tet_transcr_reg_TetR-rel_C_sf"/>
</dbReference>
<feature type="domain" description="HTH tetR-type" evidence="5">
    <location>
        <begin position="9"/>
        <end position="69"/>
    </location>
</feature>
<dbReference type="Gene3D" id="1.10.357.10">
    <property type="entry name" value="Tetracycline Repressor, domain 2"/>
    <property type="match status" value="1"/>
</dbReference>
<feature type="DNA-binding region" description="H-T-H motif" evidence="3">
    <location>
        <begin position="32"/>
        <end position="51"/>
    </location>
</feature>
<dbReference type="SUPFAM" id="SSF46689">
    <property type="entry name" value="Homeodomain-like"/>
    <property type="match status" value="1"/>
</dbReference>
<organism evidence="6 7">
    <name type="scientific">Terribacillus halophilus</name>
    <dbReference type="NCBI Taxonomy" id="361279"/>
    <lineage>
        <taxon>Bacteria</taxon>
        <taxon>Bacillati</taxon>
        <taxon>Bacillota</taxon>
        <taxon>Bacilli</taxon>
        <taxon>Bacillales</taxon>
        <taxon>Bacillaceae</taxon>
        <taxon>Terribacillus</taxon>
    </lineage>
</organism>
<gene>
    <name evidence="6" type="ORF">SAMN05421663_101553</name>
</gene>
<dbReference type="AlphaFoldDB" id="A0A1G6JD36"/>
<dbReference type="RefSeq" id="WP_093725715.1">
    <property type="nucleotide sequence ID" value="NZ_FMZB01000001.1"/>
</dbReference>
<dbReference type="Pfam" id="PF00440">
    <property type="entry name" value="TetR_N"/>
    <property type="match status" value="1"/>
</dbReference>
<dbReference type="EMBL" id="FMZB01000001">
    <property type="protein sequence ID" value="SDC16579.1"/>
    <property type="molecule type" value="Genomic_DNA"/>
</dbReference>
<evidence type="ECO:0000256" key="1">
    <source>
        <dbReference type="ARBA" id="ARBA00022491"/>
    </source>
</evidence>
<evidence type="ECO:0000313" key="7">
    <source>
        <dbReference type="Proteomes" id="UP000198666"/>
    </source>
</evidence>
<dbReference type="GO" id="GO:0003677">
    <property type="term" value="F:DNA binding"/>
    <property type="evidence" value="ECO:0007669"/>
    <property type="project" value="UniProtKB-UniRule"/>
</dbReference>
<sequence>MTAADLRVKKTLLGIENSFLELLKLKDFNKITIQQIADRAMINRATFYLHYIDKFDLLEKLIQKRMDRILNIYRPAAHLAEGILYKDCFLNTIKYVFQLVEEDSEFYELLIKRDEVENLKHRFESAILHVFQERFRELFGQRALPLPRDILLTFLSAAISSMLYWWVANNKPYTPEQMASFIVQLSTNGPIKGVGIGLAP</sequence>
<keyword evidence="4" id="KW-0472">Membrane</keyword>
<dbReference type="STRING" id="361279.SAMN05421663_101553"/>
<keyword evidence="2 3" id="KW-0238">DNA-binding</keyword>
<keyword evidence="4" id="KW-1133">Transmembrane helix</keyword>
<evidence type="ECO:0000256" key="2">
    <source>
        <dbReference type="ARBA" id="ARBA00023125"/>
    </source>
</evidence>
<dbReference type="PANTHER" id="PTHR43479:SF7">
    <property type="entry name" value="TETR-FAMILY TRANSCRIPTIONAL REGULATOR"/>
    <property type="match status" value="1"/>
</dbReference>
<protein>
    <submittedName>
        <fullName evidence="6">DNA-binding transcriptional regulator, AcrR family</fullName>
    </submittedName>
</protein>
<keyword evidence="4" id="KW-0812">Transmembrane</keyword>
<proteinExistence type="predicted"/>
<dbReference type="Proteomes" id="UP000198666">
    <property type="component" value="Unassembled WGS sequence"/>
</dbReference>
<dbReference type="InterPro" id="IPR009057">
    <property type="entry name" value="Homeodomain-like_sf"/>
</dbReference>
<name>A0A1G6JD36_9BACI</name>
<feature type="transmembrane region" description="Helical" evidence="4">
    <location>
        <begin position="150"/>
        <end position="168"/>
    </location>
</feature>
<keyword evidence="7" id="KW-1185">Reference proteome</keyword>
<reference evidence="7" key="1">
    <citation type="submission" date="2016-10" db="EMBL/GenBank/DDBJ databases">
        <authorList>
            <person name="Varghese N."/>
            <person name="Submissions S."/>
        </authorList>
    </citation>
    <scope>NUCLEOTIDE SEQUENCE [LARGE SCALE GENOMIC DNA]</scope>
    <source>
        <strain evidence="7">DSM 21620</strain>
    </source>
</reference>
<evidence type="ECO:0000256" key="4">
    <source>
        <dbReference type="SAM" id="Phobius"/>
    </source>
</evidence>
<keyword evidence="1" id="KW-0678">Repressor</keyword>
<dbReference type="Pfam" id="PF14278">
    <property type="entry name" value="TetR_C_8"/>
    <property type="match status" value="1"/>
</dbReference>
<dbReference type="PROSITE" id="PS50977">
    <property type="entry name" value="HTH_TETR_2"/>
    <property type="match status" value="1"/>
</dbReference>
<evidence type="ECO:0000256" key="3">
    <source>
        <dbReference type="PROSITE-ProRule" id="PRU00335"/>
    </source>
</evidence>
<dbReference type="PANTHER" id="PTHR43479">
    <property type="entry name" value="ACREF/ENVCD OPERON REPRESSOR-RELATED"/>
    <property type="match status" value="1"/>
</dbReference>
<dbReference type="InterPro" id="IPR039532">
    <property type="entry name" value="TetR_C_Firmicutes"/>
</dbReference>
<dbReference type="InterPro" id="IPR050624">
    <property type="entry name" value="HTH-type_Tx_Regulator"/>
</dbReference>
<evidence type="ECO:0000259" key="5">
    <source>
        <dbReference type="PROSITE" id="PS50977"/>
    </source>
</evidence>
<accession>A0A1G6JD36</accession>
<evidence type="ECO:0000313" key="6">
    <source>
        <dbReference type="EMBL" id="SDC16579.1"/>
    </source>
</evidence>